<evidence type="ECO:0000313" key="3">
    <source>
        <dbReference type="Proteomes" id="UP000499080"/>
    </source>
</evidence>
<sequence length="117" mass="13151">MLLSSRTTRNNAETKEIERKTAVDSILDTATYFVSVDALAIVDTFPRECIHSYKISFFLHSPPHIYRFFPRIHACEKENEGGDVCEEENEGADVCEEQNEGGDACEEENEGGDACEK</sequence>
<dbReference type="EMBL" id="BGPR01049832">
    <property type="protein sequence ID" value="GBO26848.1"/>
    <property type="molecule type" value="Genomic_DNA"/>
</dbReference>
<organism evidence="2 3">
    <name type="scientific">Araneus ventricosus</name>
    <name type="common">Orbweaver spider</name>
    <name type="synonym">Epeira ventricosa</name>
    <dbReference type="NCBI Taxonomy" id="182803"/>
    <lineage>
        <taxon>Eukaryota</taxon>
        <taxon>Metazoa</taxon>
        <taxon>Ecdysozoa</taxon>
        <taxon>Arthropoda</taxon>
        <taxon>Chelicerata</taxon>
        <taxon>Arachnida</taxon>
        <taxon>Araneae</taxon>
        <taxon>Araneomorphae</taxon>
        <taxon>Entelegynae</taxon>
        <taxon>Araneoidea</taxon>
        <taxon>Araneidae</taxon>
        <taxon>Araneus</taxon>
    </lineage>
</organism>
<name>A0A4Y2VR20_ARAVE</name>
<reference evidence="2 3" key="1">
    <citation type="journal article" date="2019" name="Sci. Rep.">
        <title>Orb-weaving spider Araneus ventricosus genome elucidates the spidroin gene catalogue.</title>
        <authorList>
            <person name="Kono N."/>
            <person name="Nakamura H."/>
            <person name="Ohtoshi R."/>
            <person name="Moran D.A.P."/>
            <person name="Shinohara A."/>
            <person name="Yoshida Y."/>
            <person name="Fujiwara M."/>
            <person name="Mori M."/>
            <person name="Tomita M."/>
            <person name="Arakawa K."/>
        </authorList>
    </citation>
    <scope>NUCLEOTIDE SEQUENCE [LARGE SCALE GENOMIC DNA]</scope>
</reference>
<evidence type="ECO:0000256" key="1">
    <source>
        <dbReference type="SAM" id="MobiDB-lite"/>
    </source>
</evidence>
<protein>
    <submittedName>
        <fullName evidence="2">Uncharacterized protein</fullName>
    </submittedName>
</protein>
<dbReference type="AlphaFoldDB" id="A0A4Y2VR20"/>
<feature type="region of interest" description="Disordered" evidence="1">
    <location>
        <begin position="95"/>
        <end position="117"/>
    </location>
</feature>
<proteinExistence type="predicted"/>
<accession>A0A4Y2VR20</accession>
<dbReference type="Proteomes" id="UP000499080">
    <property type="component" value="Unassembled WGS sequence"/>
</dbReference>
<keyword evidence="3" id="KW-1185">Reference proteome</keyword>
<evidence type="ECO:0000313" key="2">
    <source>
        <dbReference type="EMBL" id="GBO26848.1"/>
    </source>
</evidence>
<comment type="caution">
    <text evidence="2">The sequence shown here is derived from an EMBL/GenBank/DDBJ whole genome shotgun (WGS) entry which is preliminary data.</text>
</comment>
<gene>
    <name evidence="2" type="ORF">AVEN_7470_1</name>
</gene>